<comment type="caution">
    <text evidence="2">The sequence shown here is derived from an EMBL/GenBank/DDBJ whole genome shotgun (WGS) entry which is preliminary data.</text>
</comment>
<dbReference type="PANTHER" id="PTHR26379:SF282">
    <property type="entry name" value="OS04G0433000 PROTEIN"/>
    <property type="match status" value="1"/>
</dbReference>
<keyword evidence="3" id="KW-1185">Reference proteome</keyword>
<reference evidence="2 3" key="1">
    <citation type="journal article" date="2019" name="Sci. Rep.">
        <title>A high-quality genome of Eragrostis curvula grass provides insights into Poaceae evolution and supports new strategies to enhance forage quality.</title>
        <authorList>
            <person name="Carballo J."/>
            <person name="Santos B.A.C.M."/>
            <person name="Zappacosta D."/>
            <person name="Garbus I."/>
            <person name="Selva J.P."/>
            <person name="Gallo C.A."/>
            <person name="Diaz A."/>
            <person name="Albertini E."/>
            <person name="Caccamo M."/>
            <person name="Echenique V."/>
        </authorList>
    </citation>
    <scope>NUCLEOTIDE SEQUENCE [LARGE SCALE GENOMIC DNA]</scope>
    <source>
        <strain evidence="3">cv. Victoria</strain>
        <tissue evidence="2">Leaf</tissue>
    </source>
</reference>
<dbReference type="Pfam" id="PF22486">
    <property type="entry name" value="MATH_2"/>
    <property type="match status" value="1"/>
</dbReference>
<dbReference type="InterPro" id="IPR045005">
    <property type="entry name" value="BPM1-6"/>
</dbReference>
<sequence length="201" mass="21949">MSPSPSLIVPPLHGACLCAFHALTSSSVRARLQPIGGHLFRIRGYSLVDRMFVAGQAVWSGEFAAGGHEWRLCYLPKGLMERGDPVVSAFISLVNHTEDTSAAYRVSILDRFGSPAYSSAVGPRLFKYLRSEGKEPGMAELVSAEELKRAADRLVDDEDCLHIRCDVNVLSIDKEADEHRSADGCTEGTAANYSKSEYTIQ</sequence>
<organism evidence="2 3">
    <name type="scientific">Eragrostis curvula</name>
    <name type="common">weeping love grass</name>
    <dbReference type="NCBI Taxonomy" id="38414"/>
    <lineage>
        <taxon>Eukaryota</taxon>
        <taxon>Viridiplantae</taxon>
        <taxon>Streptophyta</taxon>
        <taxon>Embryophyta</taxon>
        <taxon>Tracheophyta</taxon>
        <taxon>Spermatophyta</taxon>
        <taxon>Magnoliopsida</taxon>
        <taxon>Liliopsida</taxon>
        <taxon>Poales</taxon>
        <taxon>Poaceae</taxon>
        <taxon>PACMAD clade</taxon>
        <taxon>Chloridoideae</taxon>
        <taxon>Eragrostideae</taxon>
        <taxon>Eragrostidinae</taxon>
        <taxon>Eragrostis</taxon>
    </lineage>
</organism>
<dbReference type="PANTHER" id="PTHR26379">
    <property type="entry name" value="BTB/POZ AND MATH DOMAIN-CONTAINING PROTEIN 1"/>
    <property type="match status" value="1"/>
</dbReference>
<gene>
    <name evidence="2" type="ORF">EJB05_58139</name>
</gene>
<feature type="non-terminal residue" evidence="2">
    <location>
        <position position="1"/>
    </location>
</feature>
<dbReference type="AlphaFoldDB" id="A0A5J9SEA9"/>
<evidence type="ECO:0000313" key="2">
    <source>
        <dbReference type="EMBL" id="TVT96645.1"/>
    </source>
</evidence>
<name>A0A5J9SEA9_9POAL</name>
<dbReference type="InterPro" id="IPR002083">
    <property type="entry name" value="MATH/TRAF_dom"/>
</dbReference>
<dbReference type="Proteomes" id="UP000324897">
    <property type="component" value="Unassembled WGS sequence"/>
</dbReference>
<dbReference type="SUPFAM" id="SSF49599">
    <property type="entry name" value="TRAF domain-like"/>
    <property type="match status" value="1"/>
</dbReference>
<dbReference type="PROSITE" id="PS50144">
    <property type="entry name" value="MATH"/>
    <property type="match status" value="1"/>
</dbReference>
<dbReference type="EMBL" id="RWGY01001143">
    <property type="protein sequence ID" value="TVT96645.1"/>
    <property type="molecule type" value="Genomic_DNA"/>
</dbReference>
<evidence type="ECO:0000313" key="3">
    <source>
        <dbReference type="Proteomes" id="UP000324897"/>
    </source>
</evidence>
<evidence type="ECO:0000259" key="1">
    <source>
        <dbReference type="PROSITE" id="PS50144"/>
    </source>
</evidence>
<feature type="domain" description="MATH" evidence="1">
    <location>
        <begin position="35"/>
        <end position="167"/>
    </location>
</feature>
<dbReference type="Gramene" id="TVT96645">
    <property type="protein sequence ID" value="TVT96645"/>
    <property type="gene ID" value="EJB05_58139"/>
</dbReference>
<dbReference type="GO" id="GO:0016567">
    <property type="term" value="P:protein ubiquitination"/>
    <property type="evidence" value="ECO:0007669"/>
    <property type="project" value="InterPro"/>
</dbReference>
<dbReference type="Gene3D" id="2.60.210.10">
    <property type="entry name" value="Apoptosis, Tumor Necrosis Factor Receptor Associated Protein 2, Chain A"/>
    <property type="match status" value="1"/>
</dbReference>
<dbReference type="InterPro" id="IPR008974">
    <property type="entry name" value="TRAF-like"/>
</dbReference>
<proteinExistence type="predicted"/>
<accession>A0A5J9SEA9</accession>
<protein>
    <recommendedName>
        <fullName evidence="1">MATH domain-containing protein</fullName>
    </recommendedName>
</protein>
<dbReference type="CDD" id="cd00121">
    <property type="entry name" value="MATH"/>
    <property type="match status" value="1"/>
</dbReference>